<keyword evidence="5" id="KW-0406">Ion transport</keyword>
<dbReference type="InterPro" id="IPR014743">
    <property type="entry name" value="Cl-channel_core"/>
</dbReference>
<keyword evidence="4 11" id="KW-1133">Transmembrane helix</keyword>
<keyword evidence="3 11" id="KW-0812">Transmembrane</keyword>
<dbReference type="CDD" id="cd04613">
    <property type="entry name" value="CBS_pair_voltage-gated_CLC_bac"/>
    <property type="match status" value="1"/>
</dbReference>
<dbReference type="SUPFAM" id="SSF54631">
    <property type="entry name" value="CBS-domain pair"/>
    <property type="match status" value="1"/>
</dbReference>
<evidence type="ECO:0000256" key="7">
    <source>
        <dbReference type="ARBA" id="ARBA00023173"/>
    </source>
</evidence>
<feature type="transmembrane region" description="Helical" evidence="11">
    <location>
        <begin position="196"/>
        <end position="219"/>
    </location>
</feature>
<dbReference type="GO" id="GO:0005254">
    <property type="term" value="F:chloride channel activity"/>
    <property type="evidence" value="ECO:0007669"/>
    <property type="project" value="UniProtKB-KW"/>
</dbReference>
<feature type="domain" description="CBS" evidence="12">
    <location>
        <begin position="506"/>
        <end position="566"/>
    </location>
</feature>
<keyword evidence="8" id="KW-0868">Chloride</keyword>
<keyword evidence="14" id="KW-1185">Reference proteome</keyword>
<dbReference type="EMBL" id="CP036276">
    <property type="protein sequence ID" value="QDU47412.1"/>
    <property type="molecule type" value="Genomic_DNA"/>
</dbReference>
<dbReference type="Proteomes" id="UP000319383">
    <property type="component" value="Chromosome"/>
</dbReference>
<feature type="transmembrane region" description="Helical" evidence="11">
    <location>
        <begin position="312"/>
        <end position="332"/>
    </location>
</feature>
<keyword evidence="7" id="KW-0869">Chloride channel</keyword>
<evidence type="ECO:0000256" key="10">
    <source>
        <dbReference type="PROSITE-ProRule" id="PRU00703"/>
    </source>
</evidence>
<dbReference type="SMART" id="SM00116">
    <property type="entry name" value="CBS"/>
    <property type="match status" value="2"/>
</dbReference>
<dbReference type="SUPFAM" id="SSF81340">
    <property type="entry name" value="Clc chloride channel"/>
    <property type="match status" value="1"/>
</dbReference>
<evidence type="ECO:0000256" key="5">
    <source>
        <dbReference type="ARBA" id="ARBA00023065"/>
    </source>
</evidence>
<dbReference type="InterPro" id="IPR046342">
    <property type="entry name" value="CBS_dom_sf"/>
</dbReference>
<gene>
    <name evidence="13" type="primary">clcA_2</name>
    <name evidence="13" type="ORF">Mal52_59430</name>
</gene>
<dbReference type="Pfam" id="PF00654">
    <property type="entry name" value="Voltage_CLC"/>
    <property type="match status" value="1"/>
</dbReference>
<dbReference type="KEGG" id="sdyn:Mal52_59430"/>
<comment type="subcellular location">
    <subcellularLocation>
        <location evidence="1">Membrane</location>
        <topology evidence="1">Multi-pass membrane protein</topology>
    </subcellularLocation>
</comment>
<dbReference type="GO" id="GO:0034707">
    <property type="term" value="C:chloride channel complex"/>
    <property type="evidence" value="ECO:0007669"/>
    <property type="project" value="UniProtKB-KW"/>
</dbReference>
<feature type="transmembrane region" description="Helical" evidence="11">
    <location>
        <begin position="101"/>
        <end position="119"/>
    </location>
</feature>
<feature type="transmembrane region" description="Helical" evidence="11">
    <location>
        <begin position="389"/>
        <end position="409"/>
    </location>
</feature>
<evidence type="ECO:0000256" key="4">
    <source>
        <dbReference type="ARBA" id="ARBA00022989"/>
    </source>
</evidence>
<dbReference type="InterPro" id="IPR050368">
    <property type="entry name" value="ClC-type_chloride_channel"/>
</dbReference>
<feature type="transmembrane region" description="Helical" evidence="11">
    <location>
        <begin position="43"/>
        <end position="64"/>
    </location>
</feature>
<evidence type="ECO:0000256" key="2">
    <source>
        <dbReference type="ARBA" id="ARBA00022448"/>
    </source>
</evidence>
<dbReference type="PRINTS" id="PR00762">
    <property type="entry name" value="CLCHANNEL"/>
</dbReference>
<feature type="domain" description="CBS" evidence="12">
    <location>
        <begin position="573"/>
        <end position="631"/>
    </location>
</feature>
<evidence type="ECO:0000256" key="6">
    <source>
        <dbReference type="ARBA" id="ARBA00023136"/>
    </source>
</evidence>
<dbReference type="InterPro" id="IPR001807">
    <property type="entry name" value="ClC"/>
</dbReference>
<keyword evidence="9" id="KW-0407">Ion channel</keyword>
<evidence type="ECO:0000313" key="14">
    <source>
        <dbReference type="Proteomes" id="UP000319383"/>
    </source>
</evidence>
<accession>A0A517ZY58</accession>
<evidence type="ECO:0000256" key="3">
    <source>
        <dbReference type="ARBA" id="ARBA00022692"/>
    </source>
</evidence>
<organism evidence="13 14">
    <name type="scientific">Symmachiella dynata</name>
    <dbReference type="NCBI Taxonomy" id="2527995"/>
    <lineage>
        <taxon>Bacteria</taxon>
        <taxon>Pseudomonadati</taxon>
        <taxon>Planctomycetota</taxon>
        <taxon>Planctomycetia</taxon>
        <taxon>Planctomycetales</taxon>
        <taxon>Planctomycetaceae</taxon>
        <taxon>Symmachiella</taxon>
    </lineage>
</organism>
<evidence type="ECO:0000256" key="8">
    <source>
        <dbReference type="ARBA" id="ARBA00023214"/>
    </source>
</evidence>
<feature type="transmembrane region" description="Helical" evidence="11">
    <location>
        <begin position="451"/>
        <end position="469"/>
    </location>
</feature>
<name>A0A517ZY58_9PLAN</name>
<dbReference type="InterPro" id="IPR000644">
    <property type="entry name" value="CBS_dom"/>
</dbReference>
<evidence type="ECO:0000256" key="9">
    <source>
        <dbReference type="ARBA" id="ARBA00023303"/>
    </source>
</evidence>
<dbReference type="Gene3D" id="3.10.580.10">
    <property type="entry name" value="CBS-domain"/>
    <property type="match status" value="1"/>
</dbReference>
<evidence type="ECO:0000256" key="11">
    <source>
        <dbReference type="SAM" id="Phobius"/>
    </source>
</evidence>
<evidence type="ECO:0000313" key="13">
    <source>
        <dbReference type="EMBL" id="QDU47412.1"/>
    </source>
</evidence>
<feature type="transmembrane region" description="Helical" evidence="11">
    <location>
        <begin position="421"/>
        <end position="445"/>
    </location>
</feature>
<dbReference type="PANTHER" id="PTHR43427:SF6">
    <property type="entry name" value="CHLORIDE CHANNEL PROTEIN CLC-E"/>
    <property type="match status" value="1"/>
</dbReference>
<proteinExistence type="predicted"/>
<dbReference type="PANTHER" id="PTHR43427">
    <property type="entry name" value="CHLORIDE CHANNEL PROTEIN CLC-E"/>
    <property type="match status" value="1"/>
</dbReference>
<keyword evidence="2" id="KW-0813">Transport</keyword>
<feature type="transmembrane region" description="Helical" evidence="11">
    <location>
        <begin position="277"/>
        <end position="300"/>
    </location>
</feature>
<dbReference type="FunFam" id="1.10.3080.10:FF:000018">
    <property type="entry name" value="Chloride transporter, ClC family"/>
    <property type="match status" value="1"/>
</dbReference>
<evidence type="ECO:0000259" key="12">
    <source>
        <dbReference type="PROSITE" id="PS51371"/>
    </source>
</evidence>
<reference evidence="13 14" key="1">
    <citation type="submission" date="2019-02" db="EMBL/GenBank/DDBJ databases">
        <title>Deep-cultivation of Planctomycetes and their phenomic and genomic characterization uncovers novel biology.</title>
        <authorList>
            <person name="Wiegand S."/>
            <person name="Jogler M."/>
            <person name="Boedeker C."/>
            <person name="Pinto D."/>
            <person name="Vollmers J."/>
            <person name="Rivas-Marin E."/>
            <person name="Kohn T."/>
            <person name="Peeters S.H."/>
            <person name="Heuer A."/>
            <person name="Rast P."/>
            <person name="Oberbeckmann S."/>
            <person name="Bunk B."/>
            <person name="Jeske O."/>
            <person name="Meyerdierks A."/>
            <person name="Storesund J.E."/>
            <person name="Kallscheuer N."/>
            <person name="Luecker S."/>
            <person name="Lage O.M."/>
            <person name="Pohl T."/>
            <person name="Merkel B.J."/>
            <person name="Hornburger P."/>
            <person name="Mueller R.-W."/>
            <person name="Bruemmer F."/>
            <person name="Labrenz M."/>
            <person name="Spormann A.M."/>
            <person name="Op den Camp H."/>
            <person name="Overmann J."/>
            <person name="Amann R."/>
            <person name="Jetten M.S.M."/>
            <person name="Mascher T."/>
            <person name="Medema M.H."/>
            <person name="Devos D.P."/>
            <person name="Kaster A.-K."/>
            <person name="Ovreas L."/>
            <person name="Rohde M."/>
            <person name="Galperin M.Y."/>
            <person name="Jogler C."/>
        </authorList>
    </citation>
    <scope>NUCLEOTIDE SEQUENCE [LARGE SCALE GENOMIC DNA]</scope>
    <source>
        <strain evidence="13 14">Mal52</strain>
    </source>
</reference>
<evidence type="ECO:0000256" key="1">
    <source>
        <dbReference type="ARBA" id="ARBA00004141"/>
    </source>
</evidence>
<dbReference type="PROSITE" id="PS51371">
    <property type="entry name" value="CBS"/>
    <property type="match status" value="2"/>
</dbReference>
<dbReference type="CDD" id="cd00400">
    <property type="entry name" value="Voltage_gated_ClC"/>
    <property type="match status" value="1"/>
</dbReference>
<dbReference type="AlphaFoldDB" id="A0A517ZY58"/>
<protein>
    <submittedName>
        <fullName evidence="13">H(+)/Cl(-) exchange transporter ClcA</fullName>
    </submittedName>
</protein>
<sequence length="638" mass="69299">MPIRLSHPRIFFRTTRSVILSMEYVRRFDNLLKAFDLKSTGKWFFLSGLIGIVAGLGAIAFQFLSQLVLSLALNGVAGYMPLEPVGEYTFLPHTHTEFSPWHLLLVMAGGGLVSGWLVFKFAPEAAGHGTDGVIEAFHEKRGVIRTRVPFIKTVASAVTLGTGGSGGREGPIAQIGAGFGSYLATRLKLSDRDRRIMVAAGMGAGVGAIFRAPLAGALFAGEILYKDAEIESDVIVPAAISSIIGYSVYSLSLPPDYRFTPLFGRDLQFEVGSTLELIPYALLAIILSFVAVLYIKVFYGTHKIFDRLPIPVMLRPALGALLAGLIGLGIFYGFDGDVRALAVLSTGYGAIQHAVASQTTMAIPLLLAIAFGKIVTTSCTISSGGSGGVFGPSMVIGGSIGSAVGQFFHEYSPDIVHHPQAYTIVGMAGFFAGAAHAPISTIIMVSEMTGNYQLLLPAMWVSTLCFLFCRRWTLYQKQAPSRMESPAHRGDFIVDVLEGIHVSDVFVPGRPVTCVPESMTLDQIVHLLAETHESYFPVVNEQDRVVGIFSARDVRTYLYDETIWNLAIAEDIMTTKIVSVKPNDDLNTALQRFTSVNLDELPVFDAEEPGKLLGMLRRKETIAFYNRQLLRRKQGEVA</sequence>
<keyword evidence="6 11" id="KW-0472">Membrane</keyword>
<dbReference type="Gene3D" id="1.10.3080.10">
    <property type="entry name" value="Clc chloride channel"/>
    <property type="match status" value="1"/>
</dbReference>
<keyword evidence="10" id="KW-0129">CBS domain</keyword>
<dbReference type="Pfam" id="PF00571">
    <property type="entry name" value="CBS"/>
    <property type="match status" value="2"/>
</dbReference>